<sequence>MNYFIPKNKIDINNINIKYFLFLYIPNNSFGIVKDKQNQYYHLTDKQIFLSLEQVTTIKPSHNQWTIEKADIFSCIKLVAYIDYALANHNLPNYSNQSVITKNHMYILDACAGKDIQTLLINTLLTPYRTPLQPLIEAMRNHECYWITRHLLNQMKQNINNITEIRLKYGVSETHFRRLCHQYLGLCGKKQLRSWRATSAILSIILKNKPLTNIALDYGFSSASHLSKEIKVIFGATPKSFRLIRKSFYED</sequence>
<accession>A0ABY8P2Y9</accession>
<reference evidence="5 6" key="1">
    <citation type="submission" date="2023-04" db="EMBL/GenBank/DDBJ databases">
        <title>Genome dynamics across the evolutionary transition to endosymbiosis.</title>
        <authorList>
            <person name="Siozios S."/>
            <person name="Nadal-Jimenez P."/>
            <person name="Azagi T."/>
            <person name="Sprong H."/>
            <person name="Frost C.L."/>
            <person name="Parratt S.R."/>
            <person name="Taylor G."/>
            <person name="Brettell L."/>
            <person name="Lew K.C."/>
            <person name="Croft L."/>
            <person name="King K.C."/>
            <person name="Brockhurst M.A."/>
            <person name="Hypsa V."/>
            <person name="Novakova E."/>
            <person name="Darby A.C."/>
            <person name="Hurst G.D.D."/>
        </authorList>
    </citation>
    <scope>NUCLEOTIDE SEQUENCE [LARGE SCALE GENOMIC DNA]</scope>
    <source>
        <strain evidence="6">aApi_AU</strain>
    </source>
</reference>
<feature type="domain" description="HTH araC/xylS-type" evidence="4">
    <location>
        <begin position="145"/>
        <end position="244"/>
    </location>
</feature>
<dbReference type="InterPro" id="IPR050959">
    <property type="entry name" value="MarA-like"/>
</dbReference>
<name>A0ABY8P2Y9_9GAMM</name>
<dbReference type="Pfam" id="PF12833">
    <property type="entry name" value="HTH_18"/>
    <property type="match status" value="1"/>
</dbReference>
<dbReference type="InterPro" id="IPR018060">
    <property type="entry name" value="HTH_AraC"/>
</dbReference>
<dbReference type="PANTHER" id="PTHR47504">
    <property type="entry name" value="RIGHT ORIGIN-BINDING PROTEIN"/>
    <property type="match status" value="1"/>
</dbReference>
<evidence type="ECO:0000256" key="2">
    <source>
        <dbReference type="ARBA" id="ARBA00023125"/>
    </source>
</evidence>
<dbReference type="SUPFAM" id="SSF46689">
    <property type="entry name" value="Homeodomain-like"/>
    <property type="match status" value="1"/>
</dbReference>
<dbReference type="InterPro" id="IPR009057">
    <property type="entry name" value="Homeodomain-like_sf"/>
</dbReference>
<keyword evidence="1" id="KW-0805">Transcription regulation</keyword>
<evidence type="ECO:0000313" key="6">
    <source>
        <dbReference type="Proteomes" id="UP001231859"/>
    </source>
</evidence>
<keyword evidence="3" id="KW-0804">Transcription</keyword>
<organism evidence="5 6">
    <name type="scientific">Arsenophonus apicola</name>
    <dbReference type="NCBI Taxonomy" id="2879119"/>
    <lineage>
        <taxon>Bacteria</taxon>
        <taxon>Pseudomonadati</taxon>
        <taxon>Pseudomonadota</taxon>
        <taxon>Gammaproteobacteria</taxon>
        <taxon>Enterobacterales</taxon>
        <taxon>Morganellaceae</taxon>
        <taxon>Arsenophonus</taxon>
    </lineage>
</organism>
<dbReference type="RefSeq" id="WP_280938886.1">
    <property type="nucleotide sequence ID" value="NZ_CP123759.1"/>
</dbReference>
<evidence type="ECO:0000259" key="4">
    <source>
        <dbReference type="PROSITE" id="PS01124"/>
    </source>
</evidence>
<keyword evidence="6" id="KW-1185">Reference proteome</keyword>
<dbReference type="Proteomes" id="UP001231859">
    <property type="component" value="Chromosome"/>
</dbReference>
<protein>
    <submittedName>
        <fullName evidence="5">Helix-turn-helix domain-containing protein</fullName>
    </submittedName>
</protein>
<keyword evidence="2" id="KW-0238">DNA-binding</keyword>
<evidence type="ECO:0000256" key="1">
    <source>
        <dbReference type="ARBA" id="ARBA00023015"/>
    </source>
</evidence>
<dbReference type="Gene3D" id="1.10.10.60">
    <property type="entry name" value="Homeodomain-like"/>
    <property type="match status" value="1"/>
</dbReference>
<dbReference type="SMART" id="SM00342">
    <property type="entry name" value="HTH_ARAC"/>
    <property type="match status" value="1"/>
</dbReference>
<dbReference type="PROSITE" id="PS01124">
    <property type="entry name" value="HTH_ARAC_FAMILY_2"/>
    <property type="match status" value="1"/>
</dbReference>
<dbReference type="EMBL" id="CP123759">
    <property type="protein sequence ID" value="WGO83860.1"/>
    <property type="molecule type" value="Genomic_DNA"/>
</dbReference>
<evidence type="ECO:0000313" key="5">
    <source>
        <dbReference type="EMBL" id="WGO83860.1"/>
    </source>
</evidence>
<gene>
    <name evidence="5" type="ORF">QG404_02770</name>
</gene>
<dbReference type="PANTHER" id="PTHR47504:SF5">
    <property type="entry name" value="RIGHT ORIGIN-BINDING PROTEIN"/>
    <property type="match status" value="1"/>
</dbReference>
<proteinExistence type="predicted"/>
<evidence type="ECO:0000256" key="3">
    <source>
        <dbReference type="ARBA" id="ARBA00023163"/>
    </source>
</evidence>